<dbReference type="HAMAP" id="MF_00258">
    <property type="entry name" value="Glu_racemase"/>
    <property type="match status" value="1"/>
</dbReference>
<dbReference type="NCBIfam" id="NF002035">
    <property type="entry name" value="PRK00865.1-3"/>
    <property type="match status" value="1"/>
</dbReference>
<accession>A0ABY9T994</accession>
<evidence type="ECO:0000256" key="3">
    <source>
        <dbReference type="ARBA" id="ARBA00022960"/>
    </source>
</evidence>
<keyword evidence="9" id="KW-1185">Reference proteome</keyword>
<evidence type="ECO:0000256" key="2">
    <source>
        <dbReference type="ARBA" id="ARBA00013090"/>
    </source>
</evidence>
<dbReference type="EMBL" id="CP134050">
    <property type="protein sequence ID" value="WNC16660.1"/>
    <property type="molecule type" value="Genomic_DNA"/>
</dbReference>
<evidence type="ECO:0000256" key="1">
    <source>
        <dbReference type="ARBA" id="ARBA00001602"/>
    </source>
</evidence>
<evidence type="ECO:0000313" key="8">
    <source>
        <dbReference type="EMBL" id="WNC16660.1"/>
    </source>
</evidence>
<keyword evidence="5 7" id="KW-0413">Isomerase</keyword>
<evidence type="ECO:0000256" key="4">
    <source>
        <dbReference type="ARBA" id="ARBA00022984"/>
    </source>
</evidence>
<evidence type="ECO:0000256" key="7">
    <source>
        <dbReference type="HAMAP-Rule" id="MF_00258"/>
    </source>
</evidence>
<sequence>MSRERAIAVIDSGVGGLTVAKEVMRQLPEERIIYVGDNARCPYGSKSPEEIREYSFQMIDFVKNTPLKALVIACNTATAVVLEEAKAYLPLPVIGVIEPGARAAVAATRTGHVGVIGTEMTIRTKAYERELLRVQPNLTVSGLACPAFVPLVENHMADSEEARRVVRDTLAPLVSQELDTLILGCTHYPLLAPLIQEVMGEKVTLISSAEETARELAQRIAAGEHAPAAAPFAAPQHLFVTSGDADRFRSIAEEWLNCEVRVQQHTLETSFQS</sequence>
<protein>
    <recommendedName>
        <fullName evidence="2 7">Glutamate racemase</fullName>
        <ecNumber evidence="2 7">5.1.1.3</ecNumber>
    </recommendedName>
</protein>
<evidence type="ECO:0000256" key="5">
    <source>
        <dbReference type="ARBA" id="ARBA00023235"/>
    </source>
</evidence>
<dbReference type="Proteomes" id="UP001256827">
    <property type="component" value="Chromosome"/>
</dbReference>
<dbReference type="InterPro" id="IPR018187">
    <property type="entry name" value="Asp/Glu_racemase_AS_1"/>
</dbReference>
<feature type="binding site" evidence="7">
    <location>
        <begin position="75"/>
        <end position="76"/>
    </location>
    <ligand>
        <name>substrate</name>
    </ligand>
</feature>
<organism evidence="8 9">
    <name type="scientific">Brevibacillus brevis</name>
    <name type="common">Bacillus brevis</name>
    <dbReference type="NCBI Taxonomy" id="1393"/>
    <lineage>
        <taxon>Bacteria</taxon>
        <taxon>Bacillati</taxon>
        <taxon>Bacillota</taxon>
        <taxon>Bacilli</taxon>
        <taxon>Bacillales</taxon>
        <taxon>Paenibacillaceae</taxon>
        <taxon>Brevibacillus</taxon>
    </lineage>
</organism>
<dbReference type="PANTHER" id="PTHR21198:SF2">
    <property type="entry name" value="GLUTAMATE RACEMASE"/>
    <property type="match status" value="1"/>
</dbReference>
<dbReference type="InterPro" id="IPR033134">
    <property type="entry name" value="Asp/Glu_racemase_AS_2"/>
</dbReference>
<keyword evidence="6 7" id="KW-0961">Cell wall biogenesis/degradation</keyword>
<keyword evidence="3 7" id="KW-0133">Cell shape</keyword>
<feature type="binding site" evidence="7">
    <location>
        <begin position="11"/>
        <end position="12"/>
    </location>
    <ligand>
        <name>substrate</name>
    </ligand>
</feature>
<dbReference type="NCBIfam" id="TIGR00067">
    <property type="entry name" value="glut_race"/>
    <property type="match status" value="1"/>
</dbReference>
<dbReference type="PROSITE" id="PS00923">
    <property type="entry name" value="ASP_GLU_RACEMASE_1"/>
    <property type="match status" value="1"/>
</dbReference>
<dbReference type="InterPro" id="IPR015942">
    <property type="entry name" value="Asp/Glu/hydantoin_racemase"/>
</dbReference>
<dbReference type="Gene3D" id="3.40.50.1860">
    <property type="match status" value="2"/>
</dbReference>
<feature type="binding site" evidence="7">
    <location>
        <begin position="43"/>
        <end position="44"/>
    </location>
    <ligand>
        <name>substrate</name>
    </ligand>
</feature>
<dbReference type="InterPro" id="IPR001920">
    <property type="entry name" value="Asp/Glu_race"/>
</dbReference>
<dbReference type="Pfam" id="PF01177">
    <property type="entry name" value="Asp_Glu_race"/>
    <property type="match status" value="1"/>
</dbReference>
<comment type="catalytic activity">
    <reaction evidence="1 7">
        <text>L-glutamate = D-glutamate</text>
        <dbReference type="Rhea" id="RHEA:12813"/>
        <dbReference type="ChEBI" id="CHEBI:29985"/>
        <dbReference type="ChEBI" id="CHEBI:29986"/>
        <dbReference type="EC" id="5.1.1.3"/>
    </reaction>
</comment>
<feature type="active site" description="Proton donor/acceptor" evidence="7">
    <location>
        <position position="185"/>
    </location>
</feature>
<feature type="binding site" evidence="7">
    <location>
        <begin position="186"/>
        <end position="187"/>
    </location>
    <ligand>
        <name>substrate</name>
    </ligand>
</feature>
<proteinExistence type="inferred from homology"/>
<reference evidence="8 9" key="1">
    <citation type="submission" date="2023-09" db="EMBL/GenBank/DDBJ databases">
        <title>Complete Genome and Methylome dissection of Bacillus brevis NEB573 original source of BbsI restriction endonuclease.</title>
        <authorList>
            <person name="Fomenkov A."/>
            <person name="Roberts R.D."/>
        </authorList>
    </citation>
    <scope>NUCLEOTIDE SEQUENCE [LARGE SCALE GENOMIC DNA]</scope>
    <source>
        <strain evidence="8 9">NEB573</strain>
    </source>
</reference>
<dbReference type="EC" id="5.1.1.3" evidence="2 7"/>
<comment type="pathway">
    <text evidence="7">Cell wall biogenesis; peptidoglycan biosynthesis.</text>
</comment>
<evidence type="ECO:0000313" key="9">
    <source>
        <dbReference type="Proteomes" id="UP001256827"/>
    </source>
</evidence>
<dbReference type="GO" id="GO:0008881">
    <property type="term" value="F:glutamate racemase activity"/>
    <property type="evidence" value="ECO:0007669"/>
    <property type="project" value="UniProtKB-EC"/>
</dbReference>
<dbReference type="PROSITE" id="PS00924">
    <property type="entry name" value="ASP_GLU_RACEMASE_2"/>
    <property type="match status" value="1"/>
</dbReference>
<evidence type="ECO:0000256" key="6">
    <source>
        <dbReference type="ARBA" id="ARBA00023316"/>
    </source>
</evidence>
<keyword evidence="4 7" id="KW-0573">Peptidoglycan synthesis</keyword>
<gene>
    <name evidence="8" type="primary">racE</name>
    <name evidence="7" type="synonym">murI</name>
    <name evidence="8" type="ORF">RGB73_10185</name>
</gene>
<dbReference type="PANTHER" id="PTHR21198">
    <property type="entry name" value="GLUTAMATE RACEMASE"/>
    <property type="match status" value="1"/>
</dbReference>
<comment type="similarity">
    <text evidence="7">Belongs to the aspartate/glutamate racemases family.</text>
</comment>
<dbReference type="SUPFAM" id="SSF53681">
    <property type="entry name" value="Aspartate/glutamate racemase"/>
    <property type="match status" value="2"/>
</dbReference>
<dbReference type="RefSeq" id="WP_310771524.1">
    <property type="nucleotide sequence ID" value="NZ_CP134050.1"/>
</dbReference>
<name>A0ABY9T994_BREBE</name>
<feature type="active site" description="Proton donor/acceptor" evidence="7">
    <location>
        <position position="74"/>
    </location>
</feature>
<dbReference type="InterPro" id="IPR004391">
    <property type="entry name" value="Glu_race"/>
</dbReference>
<comment type="function">
    <text evidence="7">Provides the (R)-glutamate required for cell wall biosynthesis.</text>
</comment>